<dbReference type="AlphaFoldDB" id="N8S7U3"/>
<proteinExistence type="predicted"/>
<keyword evidence="1" id="KW-0472">Membrane</keyword>
<name>N8S7U3_9GAMM</name>
<dbReference type="Proteomes" id="UP000013065">
    <property type="component" value="Unassembled WGS sequence"/>
</dbReference>
<dbReference type="EMBL" id="APOO01000020">
    <property type="protein sequence ID" value="ENU43613.1"/>
    <property type="molecule type" value="Genomic_DNA"/>
</dbReference>
<organism evidence="2 3">
    <name type="scientific">Acinetobacter seifertii</name>
    <dbReference type="NCBI Taxonomy" id="1530123"/>
    <lineage>
        <taxon>Bacteria</taxon>
        <taxon>Pseudomonadati</taxon>
        <taxon>Pseudomonadota</taxon>
        <taxon>Gammaproteobacteria</taxon>
        <taxon>Moraxellales</taxon>
        <taxon>Moraxellaceae</taxon>
        <taxon>Acinetobacter</taxon>
        <taxon>Acinetobacter calcoaceticus/baumannii complex</taxon>
    </lineage>
</organism>
<evidence type="ECO:0000256" key="1">
    <source>
        <dbReference type="SAM" id="Phobius"/>
    </source>
</evidence>
<evidence type="ECO:0000313" key="2">
    <source>
        <dbReference type="EMBL" id="ENU43613.1"/>
    </source>
</evidence>
<keyword evidence="1" id="KW-0812">Transmembrane</keyword>
<dbReference type="HOGENOM" id="CLU_3179023_0_0_6"/>
<accession>N8S7U3</accession>
<protein>
    <submittedName>
        <fullName evidence="2">Uncharacterized protein</fullName>
    </submittedName>
</protein>
<reference evidence="3" key="1">
    <citation type="submission" date="2013-02" db="EMBL/GenBank/DDBJ databases">
        <title>The Genome Sequence of Acinetobacter sp. NIPH 973.</title>
        <authorList>
            <consortium name="The Broad Institute Genome Sequencing Platform"/>
            <consortium name="The Broad Institute Genome Sequencing Center for Infectious Disease"/>
            <person name="Cerqueira G."/>
            <person name="Feldgarden M."/>
            <person name="Courvalin P."/>
            <person name="Perichon B."/>
            <person name="Grillot-Courvalin C."/>
            <person name="Clermont D."/>
            <person name="Rocha E."/>
            <person name="Yoon E.-J."/>
            <person name="Nemec A."/>
            <person name="Walker B."/>
            <person name="Young S.K."/>
            <person name="Zeng Q."/>
            <person name="Gargeya S."/>
            <person name="Fitzgerald M."/>
            <person name="Haas B."/>
            <person name="Abouelleil A."/>
            <person name="Alvarado L."/>
            <person name="Arachchi H.M."/>
            <person name="Berlin A.M."/>
            <person name="Chapman S.B."/>
            <person name="Dewar J."/>
            <person name="Goldberg J."/>
            <person name="Griggs A."/>
            <person name="Gujja S."/>
            <person name="Hansen M."/>
            <person name="Howarth C."/>
            <person name="Imamovic A."/>
            <person name="Larimer J."/>
            <person name="McCowan C."/>
            <person name="Murphy C."/>
            <person name="Neiman D."/>
            <person name="Pearson M."/>
            <person name="Priest M."/>
            <person name="Roberts A."/>
            <person name="Saif S."/>
            <person name="Shea T."/>
            <person name="Sisk P."/>
            <person name="Sykes S."/>
            <person name="Wortman J."/>
            <person name="Nusbaum C."/>
            <person name="Birren B."/>
        </authorList>
    </citation>
    <scope>NUCLEOTIDE SEQUENCE [LARGE SCALE GENOMIC DNA]</scope>
    <source>
        <strain evidence="3">NIPH 973</strain>
    </source>
</reference>
<comment type="caution">
    <text evidence="2">The sequence shown here is derived from an EMBL/GenBank/DDBJ whole genome shotgun (WGS) entry which is preliminary data.</text>
</comment>
<feature type="transmembrane region" description="Helical" evidence="1">
    <location>
        <begin position="12"/>
        <end position="32"/>
    </location>
</feature>
<evidence type="ECO:0000313" key="3">
    <source>
        <dbReference type="Proteomes" id="UP000013065"/>
    </source>
</evidence>
<gene>
    <name evidence="2" type="ORF">F985_01536</name>
</gene>
<keyword evidence="1" id="KW-1133">Transmembrane helix</keyword>
<sequence>MKIIWLEFFIRFILSYFYVVCVLFIKIILFKINKLTLKYFLRIIID</sequence>
<reference evidence="2 3" key="2">
    <citation type="journal article" date="2015" name="Int. J. Syst. Evol. Microbiol.">
        <title>Acinetobacter seifertii sp. nov., a member of the Acinetobacter calcoaceticus-Acinetobacter baumannii complex isolated from human clinical specimens.</title>
        <authorList>
            <person name="Nemec A."/>
            <person name="Krizova L."/>
            <person name="Maixnerova M."/>
            <person name="Sedo O."/>
            <person name="Brisse S."/>
            <person name="Higgins P.G."/>
        </authorList>
    </citation>
    <scope>NUCLEOTIDE SEQUENCE [LARGE SCALE GENOMIC DNA]</scope>
    <source>
        <strain evidence="2 3">NIPH 973</strain>
    </source>
</reference>